<dbReference type="InterPro" id="IPR050792">
    <property type="entry name" value="ADP-ribosylglycohydrolase"/>
</dbReference>
<keyword evidence="2" id="KW-0378">Hydrolase</keyword>
<comment type="caution">
    <text evidence="4">The sequence shown here is derived from an EMBL/GenBank/DDBJ whole genome shotgun (WGS) entry which is preliminary data.</text>
</comment>
<dbReference type="PANTHER" id="PTHR16222:SF24">
    <property type="entry name" value="ADP-RIBOSYLHYDROLASE ARH3"/>
    <property type="match status" value="1"/>
</dbReference>
<protein>
    <recommendedName>
        <fullName evidence="6">ADP-ribosylglycohydrolase</fullName>
    </recommendedName>
</protein>
<reference evidence="4 5" key="1">
    <citation type="submission" date="2016-11" db="EMBL/GenBank/DDBJ databases">
        <title>Study of marine rhodopsin-containing bacteria.</title>
        <authorList>
            <person name="Yoshizawa S."/>
            <person name="Kumagai Y."/>
            <person name="Kogure K."/>
        </authorList>
    </citation>
    <scope>NUCLEOTIDE SEQUENCE [LARGE SCALE GENOMIC DNA]</scope>
    <source>
        <strain evidence="4 5">SAORIC-28</strain>
    </source>
</reference>
<dbReference type="EMBL" id="MQWD01000001">
    <property type="protein sequence ID" value="PAP75410.1"/>
    <property type="molecule type" value="Genomic_DNA"/>
</dbReference>
<feature type="binding site" evidence="3">
    <location>
        <position position="296"/>
    </location>
    <ligand>
        <name>Mg(2+)</name>
        <dbReference type="ChEBI" id="CHEBI:18420"/>
        <label>1</label>
    </ligand>
</feature>
<evidence type="ECO:0000313" key="5">
    <source>
        <dbReference type="Proteomes" id="UP000216339"/>
    </source>
</evidence>
<name>A0A271IWB1_9BACT</name>
<dbReference type="AlphaFoldDB" id="A0A271IWB1"/>
<evidence type="ECO:0000256" key="3">
    <source>
        <dbReference type="PIRSR" id="PIRSR605502-1"/>
    </source>
</evidence>
<evidence type="ECO:0000256" key="1">
    <source>
        <dbReference type="ARBA" id="ARBA00010702"/>
    </source>
</evidence>
<evidence type="ECO:0008006" key="6">
    <source>
        <dbReference type="Google" id="ProtNLM"/>
    </source>
</evidence>
<dbReference type="InterPro" id="IPR036705">
    <property type="entry name" value="Ribosyl_crysJ1_sf"/>
</dbReference>
<keyword evidence="5" id="KW-1185">Reference proteome</keyword>
<organism evidence="4 5">
    <name type="scientific">Rubrivirga marina</name>
    <dbReference type="NCBI Taxonomy" id="1196024"/>
    <lineage>
        <taxon>Bacteria</taxon>
        <taxon>Pseudomonadati</taxon>
        <taxon>Rhodothermota</taxon>
        <taxon>Rhodothermia</taxon>
        <taxon>Rhodothermales</taxon>
        <taxon>Rubricoccaceae</taxon>
        <taxon>Rubrivirga</taxon>
    </lineage>
</organism>
<dbReference type="Pfam" id="PF03747">
    <property type="entry name" value="ADP_ribosyl_GH"/>
    <property type="match status" value="1"/>
</dbReference>
<evidence type="ECO:0000256" key="2">
    <source>
        <dbReference type="ARBA" id="ARBA00022801"/>
    </source>
</evidence>
<dbReference type="Proteomes" id="UP000216339">
    <property type="component" value="Unassembled WGS sequence"/>
</dbReference>
<dbReference type="OrthoDB" id="9798107at2"/>
<dbReference type="Gene3D" id="1.10.4080.10">
    <property type="entry name" value="ADP-ribosylation/Crystallin J1"/>
    <property type="match status" value="1"/>
</dbReference>
<dbReference type="InterPro" id="IPR005502">
    <property type="entry name" value="Ribosyl_crysJ1"/>
</dbReference>
<dbReference type="GO" id="GO:0046872">
    <property type="term" value="F:metal ion binding"/>
    <property type="evidence" value="ECO:0007669"/>
    <property type="project" value="UniProtKB-KW"/>
</dbReference>
<keyword evidence="3" id="KW-0479">Metal-binding</keyword>
<feature type="binding site" evidence="3">
    <location>
        <position position="58"/>
    </location>
    <ligand>
        <name>Mg(2+)</name>
        <dbReference type="ChEBI" id="CHEBI:18420"/>
        <label>1</label>
    </ligand>
</feature>
<feature type="binding site" evidence="3">
    <location>
        <position position="299"/>
    </location>
    <ligand>
        <name>Mg(2+)</name>
        <dbReference type="ChEBI" id="CHEBI:18420"/>
        <label>1</label>
    </ligand>
</feature>
<accession>A0A271IWB1</accession>
<dbReference type="GO" id="GO:0016787">
    <property type="term" value="F:hydrolase activity"/>
    <property type="evidence" value="ECO:0007669"/>
    <property type="project" value="UniProtKB-KW"/>
</dbReference>
<feature type="binding site" evidence="3">
    <location>
        <position position="60"/>
    </location>
    <ligand>
        <name>Mg(2+)</name>
        <dbReference type="ChEBI" id="CHEBI:18420"/>
        <label>1</label>
    </ligand>
</feature>
<comment type="cofactor">
    <cofactor evidence="3">
        <name>Mg(2+)</name>
        <dbReference type="ChEBI" id="CHEBI:18420"/>
    </cofactor>
    <text evidence="3">Binds 2 magnesium ions per subunit.</text>
</comment>
<comment type="similarity">
    <text evidence="1">Belongs to the ADP-ribosylglycohydrolase family.</text>
</comment>
<feature type="binding site" evidence="3">
    <location>
        <position position="59"/>
    </location>
    <ligand>
        <name>Mg(2+)</name>
        <dbReference type="ChEBI" id="CHEBI:18420"/>
        <label>1</label>
    </ligand>
</feature>
<dbReference type="PANTHER" id="PTHR16222">
    <property type="entry name" value="ADP-RIBOSYLGLYCOHYDROLASE"/>
    <property type="match status" value="1"/>
</dbReference>
<feature type="binding site" evidence="3">
    <location>
        <position position="298"/>
    </location>
    <ligand>
        <name>Mg(2+)</name>
        <dbReference type="ChEBI" id="CHEBI:18420"/>
        <label>1</label>
    </ligand>
</feature>
<evidence type="ECO:0000313" key="4">
    <source>
        <dbReference type="EMBL" id="PAP75410.1"/>
    </source>
</evidence>
<proteinExistence type="inferred from homology"/>
<keyword evidence="3" id="KW-0460">Magnesium</keyword>
<dbReference type="RefSeq" id="WP_095509044.1">
    <property type="nucleotide sequence ID" value="NZ_MQWD01000001.1"/>
</dbReference>
<dbReference type="SUPFAM" id="SSF101478">
    <property type="entry name" value="ADP-ribosylglycohydrolase"/>
    <property type="match status" value="1"/>
</dbReference>
<sequence>MPESSARSRVRGCLLGGAVGDALGAPVEFVRHAQIVERYGPGGPSEIGEAYGVHGAITDDTQMTLWTAEGCLRAYHRGATKGVVTIPGVTLNAYIRWLDTQEETPPGPDAHTTSWLFRIPELHARRAPGTTCLRALEVRRAKQPFQNQSKGCGGVMRVAPVGLLADNPKQAFTLGAEIAQLTHGHVTGYVAAGAFALAIHALREGATLDEAIGRSIVASAHVTGGGETVAALDRARQLAASDTDEVEAVHALGTVTPGQGPGWVAEEALAVAALCALRHPADVERALRMAVTHDGDSDSTASICGNLLGTALGVEALPERWRTEVELVDVILQVADDLHDARAVEVDGYGRTGPGWYDRYPPG</sequence>
<gene>
    <name evidence="4" type="ORF">BSZ37_02605</name>
</gene>